<dbReference type="Gene3D" id="3.30.450.40">
    <property type="match status" value="1"/>
</dbReference>
<protein>
    <submittedName>
        <fullName evidence="4">Diguanylate cyclase (GGDEF)-like protein</fullName>
    </submittedName>
</protein>
<feature type="transmembrane region" description="Helical" evidence="1">
    <location>
        <begin position="146"/>
        <end position="170"/>
    </location>
</feature>
<keyword evidence="5" id="KW-1185">Reference proteome</keyword>
<dbReference type="NCBIfam" id="TIGR00254">
    <property type="entry name" value="GGDEF"/>
    <property type="match status" value="1"/>
</dbReference>
<proteinExistence type="predicted"/>
<dbReference type="SMART" id="SM00052">
    <property type="entry name" value="EAL"/>
    <property type="match status" value="1"/>
</dbReference>
<dbReference type="CDD" id="cd01948">
    <property type="entry name" value="EAL"/>
    <property type="match status" value="1"/>
</dbReference>
<evidence type="ECO:0000313" key="5">
    <source>
        <dbReference type="Proteomes" id="UP000281955"/>
    </source>
</evidence>
<dbReference type="OrthoDB" id="23692at2"/>
<dbReference type="InterPro" id="IPR035919">
    <property type="entry name" value="EAL_sf"/>
</dbReference>
<reference evidence="4 5" key="1">
    <citation type="submission" date="2018-10" db="EMBL/GenBank/DDBJ databases">
        <title>Genomic Encyclopedia of Archaeal and Bacterial Type Strains, Phase II (KMG-II): from individual species to whole genera.</title>
        <authorList>
            <person name="Goeker M."/>
        </authorList>
    </citation>
    <scope>NUCLEOTIDE SEQUENCE [LARGE SCALE GENOMIC DNA]</scope>
    <source>
        <strain evidence="4 5">RP-AC37</strain>
    </source>
</reference>
<dbReference type="InterPro" id="IPR001633">
    <property type="entry name" value="EAL_dom"/>
</dbReference>
<dbReference type="Pfam" id="PF00563">
    <property type="entry name" value="EAL"/>
    <property type="match status" value="1"/>
</dbReference>
<dbReference type="SUPFAM" id="SSF55073">
    <property type="entry name" value="Nucleotide cyclase"/>
    <property type="match status" value="1"/>
</dbReference>
<feature type="transmembrane region" description="Helical" evidence="1">
    <location>
        <begin position="117"/>
        <end position="134"/>
    </location>
</feature>
<evidence type="ECO:0000259" key="3">
    <source>
        <dbReference type="PROSITE" id="PS50887"/>
    </source>
</evidence>
<dbReference type="RefSeq" id="WP_121193683.1">
    <property type="nucleotide sequence ID" value="NZ_RBWV01000012.1"/>
</dbReference>
<sequence length="832" mass="89503">MTRAQLARRGGTWPLVLAVAGCSAVLHVVVTRSVAGAAVASSWHWWELVPAFVLAELCVVHVQFGREAHSFALSEIPLVIGLFTLSPTHVVVARLLGGAAALALRRQPAEKLLFNCAQWWLDTLLAVAIWRALAGDGPGLATSPRAWVAAIVAVAVAELVSTGAILAAIWVREGAVPTGLAVRGLLEGQLVSLTNVSFGLVAFDLLRTSWRNAWVLLVVGAAVWSATRAHVKLQRRHRLVESLNRFSHGVGEQLELEATVAYVLERTRELLVADSAALVLSPGFVGAEGTSRTFACDASGVRELTEHHPGTPQVPESADELESALDGPDGRIGVLSVHDRLGDVGGFGTEDAALLEAIAGQAASWLHNSRLADLLREQAAASDYRALHDPLTGLPNRVLFTRAVDDACGRGTAAVLLLDLNRFKEVNDTLGHAAGDDLLREVARRLRAMAAPDTCVSRLGGDEFAVLLRGAGANEALVHAGQVRDALMAPLPMSGISFRMEASTGIAVSPQHGTTSEALLRCADVAMYYAKSTRTPAQVYTPRADVNSAARLALVSDLRWALLNEEFRLQYQPKVSIVEGRVTSLEALIRWHDPVRGVVGPDTFIPVAEQVGLISDLTDWVLATSLRQCRAWQDQGSYVSVAVNVSPPTLHDTDFVQGVRRHLELAGIPPHRLTLEITEGAVMRDPAHALRVLHDLRALGVRLSIDDLGAGQSSLTYLRQLPVDEVKIDKSFVMGMSEVADDDAIVCALVNLVHTLRLAVVAEGVEDERTWQRLRQIGCDTAQGYWLSRPLDPELVPGWLGAPHRYIDLLASERGRRRLSVAGGTAQQAPTA</sequence>
<feature type="transmembrane region" description="Helical" evidence="1">
    <location>
        <begin position="190"/>
        <end position="206"/>
    </location>
</feature>
<dbReference type="Gene3D" id="3.30.70.270">
    <property type="match status" value="1"/>
</dbReference>
<dbReference type="CDD" id="cd01949">
    <property type="entry name" value="GGDEF"/>
    <property type="match status" value="1"/>
</dbReference>
<keyword evidence="1" id="KW-1133">Transmembrane helix</keyword>
<dbReference type="PROSITE" id="PS50883">
    <property type="entry name" value="EAL"/>
    <property type="match status" value="1"/>
</dbReference>
<feature type="transmembrane region" description="Helical" evidence="1">
    <location>
        <begin position="76"/>
        <end position="97"/>
    </location>
</feature>
<dbReference type="SMART" id="SM00267">
    <property type="entry name" value="GGDEF"/>
    <property type="match status" value="1"/>
</dbReference>
<dbReference type="Gene3D" id="3.20.20.450">
    <property type="entry name" value="EAL domain"/>
    <property type="match status" value="1"/>
</dbReference>
<evidence type="ECO:0000313" key="4">
    <source>
        <dbReference type="EMBL" id="RKS73882.1"/>
    </source>
</evidence>
<dbReference type="PROSITE" id="PS51257">
    <property type="entry name" value="PROKAR_LIPOPROTEIN"/>
    <property type="match status" value="1"/>
</dbReference>
<name>A0A420XNY8_9ACTN</name>
<dbReference type="SUPFAM" id="SSF55781">
    <property type="entry name" value="GAF domain-like"/>
    <property type="match status" value="1"/>
</dbReference>
<feature type="domain" description="EAL" evidence="2">
    <location>
        <begin position="551"/>
        <end position="804"/>
    </location>
</feature>
<organism evidence="4 5">
    <name type="scientific">Motilibacter peucedani</name>
    <dbReference type="NCBI Taxonomy" id="598650"/>
    <lineage>
        <taxon>Bacteria</taxon>
        <taxon>Bacillati</taxon>
        <taxon>Actinomycetota</taxon>
        <taxon>Actinomycetes</taxon>
        <taxon>Motilibacterales</taxon>
        <taxon>Motilibacteraceae</taxon>
        <taxon>Motilibacter</taxon>
    </lineage>
</organism>
<dbReference type="EMBL" id="RBWV01000012">
    <property type="protein sequence ID" value="RKS73882.1"/>
    <property type="molecule type" value="Genomic_DNA"/>
</dbReference>
<dbReference type="Pfam" id="PF00990">
    <property type="entry name" value="GGDEF"/>
    <property type="match status" value="1"/>
</dbReference>
<keyword evidence="1" id="KW-0812">Transmembrane</keyword>
<dbReference type="InterPro" id="IPR052155">
    <property type="entry name" value="Biofilm_reg_signaling"/>
</dbReference>
<dbReference type="SUPFAM" id="SSF141868">
    <property type="entry name" value="EAL domain-like"/>
    <property type="match status" value="1"/>
</dbReference>
<feature type="domain" description="GGDEF" evidence="3">
    <location>
        <begin position="411"/>
        <end position="542"/>
    </location>
</feature>
<comment type="caution">
    <text evidence="4">The sequence shown here is derived from an EMBL/GenBank/DDBJ whole genome shotgun (WGS) entry which is preliminary data.</text>
</comment>
<keyword evidence="1" id="KW-0472">Membrane</keyword>
<dbReference type="PANTHER" id="PTHR44757">
    <property type="entry name" value="DIGUANYLATE CYCLASE DGCP"/>
    <property type="match status" value="1"/>
</dbReference>
<dbReference type="InterPro" id="IPR000160">
    <property type="entry name" value="GGDEF_dom"/>
</dbReference>
<dbReference type="InParanoid" id="A0A420XNY8"/>
<dbReference type="AlphaFoldDB" id="A0A420XNY8"/>
<evidence type="ECO:0000259" key="2">
    <source>
        <dbReference type="PROSITE" id="PS50883"/>
    </source>
</evidence>
<feature type="transmembrane region" description="Helical" evidence="1">
    <location>
        <begin position="12"/>
        <end position="31"/>
    </location>
</feature>
<dbReference type="InterPro" id="IPR043128">
    <property type="entry name" value="Rev_trsase/Diguanyl_cyclase"/>
</dbReference>
<gene>
    <name evidence="4" type="ORF">CLV35_2376</name>
</gene>
<dbReference type="InterPro" id="IPR029016">
    <property type="entry name" value="GAF-like_dom_sf"/>
</dbReference>
<dbReference type="Proteomes" id="UP000281955">
    <property type="component" value="Unassembled WGS sequence"/>
</dbReference>
<dbReference type="InterPro" id="IPR029787">
    <property type="entry name" value="Nucleotide_cyclase"/>
</dbReference>
<evidence type="ECO:0000256" key="1">
    <source>
        <dbReference type="SAM" id="Phobius"/>
    </source>
</evidence>
<dbReference type="PANTHER" id="PTHR44757:SF2">
    <property type="entry name" value="BIOFILM ARCHITECTURE MAINTENANCE PROTEIN MBAA"/>
    <property type="match status" value="1"/>
</dbReference>
<dbReference type="PROSITE" id="PS50887">
    <property type="entry name" value="GGDEF"/>
    <property type="match status" value="1"/>
</dbReference>
<accession>A0A420XNY8</accession>